<dbReference type="RefSeq" id="WP_342680159.1">
    <property type="nucleotide sequence ID" value="NZ_JBCGCU010000025.1"/>
</dbReference>
<reference evidence="1 2" key="1">
    <citation type="submission" date="2024-03" db="EMBL/GenBank/DDBJ databases">
        <title>Pseudoalteromonas qingdaonensis sp. nov., isolated from the intestines of marine benthic organisms.</title>
        <authorList>
            <person name="Lin X."/>
            <person name="Fang S."/>
            <person name="Hu X."/>
        </authorList>
    </citation>
    <scope>NUCLEOTIDE SEQUENCE [LARGE SCALE GENOMIC DNA]</scope>
    <source>
        <strain evidence="1 2">YIC-827</strain>
    </source>
</reference>
<sequence length="155" mass="17115">MFAALLLTGCANNAVVELQKLDANAIGNKNILVIDDGRTKDSIRHVITSKLDEHGFKYKVVETSQSNSASSQEPKLIYSANWWWDVATYMRYLNVEIVDNGTVIALVKIDTVMCGGFDKFGSAQRRTELSLDLLLSDLSKEEANKLICLGGESNN</sequence>
<comment type="caution">
    <text evidence="1">The sequence shown here is derived from an EMBL/GenBank/DDBJ whole genome shotgun (WGS) entry which is preliminary data.</text>
</comment>
<dbReference type="Proteomes" id="UP001447008">
    <property type="component" value="Unassembled WGS sequence"/>
</dbReference>
<gene>
    <name evidence="1" type="ORF">WCN91_14910</name>
</gene>
<accession>A0ABU9N0N3</accession>
<evidence type="ECO:0000313" key="1">
    <source>
        <dbReference type="EMBL" id="MEM0516686.1"/>
    </source>
</evidence>
<protein>
    <submittedName>
        <fullName evidence="1">Sbal_3080 family lipoprotein</fullName>
    </submittedName>
</protein>
<evidence type="ECO:0000313" key="2">
    <source>
        <dbReference type="Proteomes" id="UP001447008"/>
    </source>
</evidence>
<keyword evidence="2" id="KW-1185">Reference proteome</keyword>
<dbReference type="EMBL" id="JBCGCU010000025">
    <property type="protein sequence ID" value="MEM0516686.1"/>
    <property type="molecule type" value="Genomic_DNA"/>
</dbReference>
<organism evidence="1 2">
    <name type="scientific">Pseudoalteromonas qingdaonensis</name>
    <dbReference type="NCBI Taxonomy" id="3131913"/>
    <lineage>
        <taxon>Bacteria</taxon>
        <taxon>Pseudomonadati</taxon>
        <taxon>Pseudomonadota</taxon>
        <taxon>Gammaproteobacteria</taxon>
        <taxon>Alteromonadales</taxon>
        <taxon>Pseudoalteromonadaceae</taxon>
        <taxon>Pseudoalteromonas</taxon>
    </lineage>
</organism>
<name>A0ABU9N0N3_9GAMM</name>
<keyword evidence="1" id="KW-0449">Lipoprotein</keyword>
<dbReference type="NCBIfam" id="NF040519">
    <property type="entry name" value="Sbal_3080_fam"/>
    <property type="match status" value="1"/>
</dbReference>
<proteinExistence type="predicted"/>